<dbReference type="OrthoDB" id="4955652at2759"/>
<dbReference type="Gene3D" id="1.10.340.70">
    <property type="match status" value="1"/>
</dbReference>
<feature type="compositionally biased region" description="Polar residues" evidence="1">
    <location>
        <begin position="155"/>
        <end position="169"/>
    </location>
</feature>
<dbReference type="Proteomes" id="UP000177622">
    <property type="component" value="Unassembled WGS sequence"/>
</dbReference>
<evidence type="ECO:0000259" key="2">
    <source>
        <dbReference type="Pfam" id="PF17921"/>
    </source>
</evidence>
<dbReference type="EMBL" id="LXJU01000022">
    <property type="protein sequence ID" value="OGE49274.1"/>
    <property type="molecule type" value="Genomic_DNA"/>
</dbReference>
<sequence>MNNRSSHAPVPFTSQTKEAFLKHLIENPSSRRISRHETENLLEWLTNPSKRPTSQTEFSRRNYVRKTFTWDTHSQNLLAKPKSGEGGHRVVVFEDRIAATVEWVHESNGHAGWDNTWKSISMSYYGILRSDVIYLLKQCQICAHDPSKRPKRTRANLTDLSSAHEAQSTSEREVIEPDDINWGSWTCEDPAAGQSK</sequence>
<dbReference type="GeneID" id="34580155"/>
<dbReference type="RefSeq" id="XP_022484726.1">
    <property type="nucleotide sequence ID" value="XM_022635421.1"/>
</dbReference>
<evidence type="ECO:0000313" key="4">
    <source>
        <dbReference type="Proteomes" id="UP000177622"/>
    </source>
</evidence>
<dbReference type="STRING" id="1835702.A0A1F5L7S2"/>
<dbReference type="Pfam" id="PF17921">
    <property type="entry name" value="Integrase_H2C2"/>
    <property type="match status" value="1"/>
</dbReference>
<evidence type="ECO:0000256" key="1">
    <source>
        <dbReference type="SAM" id="MobiDB-lite"/>
    </source>
</evidence>
<organism evidence="3 4">
    <name type="scientific">Penicillium arizonense</name>
    <dbReference type="NCBI Taxonomy" id="1835702"/>
    <lineage>
        <taxon>Eukaryota</taxon>
        <taxon>Fungi</taxon>
        <taxon>Dikarya</taxon>
        <taxon>Ascomycota</taxon>
        <taxon>Pezizomycotina</taxon>
        <taxon>Eurotiomycetes</taxon>
        <taxon>Eurotiomycetidae</taxon>
        <taxon>Eurotiales</taxon>
        <taxon>Aspergillaceae</taxon>
        <taxon>Penicillium</taxon>
    </lineage>
</organism>
<dbReference type="AlphaFoldDB" id="A0A1F5L7S2"/>
<name>A0A1F5L7S2_PENAI</name>
<feature type="domain" description="Integrase zinc-binding" evidence="2">
    <location>
        <begin position="101"/>
        <end position="144"/>
    </location>
</feature>
<proteinExistence type="predicted"/>
<evidence type="ECO:0000313" key="3">
    <source>
        <dbReference type="EMBL" id="OGE49274.1"/>
    </source>
</evidence>
<comment type="caution">
    <text evidence="3">The sequence shown here is derived from an EMBL/GenBank/DDBJ whole genome shotgun (WGS) entry which is preliminary data.</text>
</comment>
<dbReference type="InterPro" id="IPR041588">
    <property type="entry name" value="Integrase_H2C2"/>
</dbReference>
<accession>A0A1F5L7S2</accession>
<protein>
    <recommendedName>
        <fullName evidence="2">Integrase zinc-binding domain-containing protein</fullName>
    </recommendedName>
</protein>
<reference evidence="3 4" key="1">
    <citation type="journal article" date="2016" name="Sci. Rep.">
        <title>Penicillium arizonense, a new, genome sequenced fungal species, reveals a high chemical diversity in secreted metabolites.</title>
        <authorList>
            <person name="Grijseels S."/>
            <person name="Nielsen J.C."/>
            <person name="Randelovic M."/>
            <person name="Nielsen J."/>
            <person name="Nielsen K.F."/>
            <person name="Workman M."/>
            <person name="Frisvad J.C."/>
        </authorList>
    </citation>
    <scope>NUCLEOTIDE SEQUENCE [LARGE SCALE GENOMIC DNA]</scope>
    <source>
        <strain evidence="3 4">CBS 141311</strain>
    </source>
</reference>
<gene>
    <name evidence="3" type="ORF">PENARI_c022G08987</name>
</gene>
<keyword evidence="4" id="KW-1185">Reference proteome</keyword>
<feature type="region of interest" description="Disordered" evidence="1">
    <location>
        <begin position="146"/>
        <end position="196"/>
    </location>
</feature>